<dbReference type="AlphaFoldDB" id="A0A378LPE2"/>
<keyword evidence="2" id="KW-1185">Reference proteome</keyword>
<dbReference type="RefSeq" id="WP_031562903.1">
    <property type="nucleotide sequence ID" value="NZ_CAAAIS010000002.1"/>
</dbReference>
<dbReference type="EMBL" id="UGPB01000001">
    <property type="protein sequence ID" value="STY28240.1"/>
    <property type="molecule type" value="Genomic_DNA"/>
</dbReference>
<name>A0A378LPE2_9GAMM</name>
<evidence type="ECO:0000313" key="2">
    <source>
        <dbReference type="Proteomes" id="UP000255297"/>
    </source>
</evidence>
<protein>
    <submittedName>
        <fullName evidence="1">Uncharacterized protein</fullName>
    </submittedName>
</protein>
<reference evidence="1 2" key="1">
    <citation type="submission" date="2018-06" db="EMBL/GenBank/DDBJ databases">
        <authorList>
            <consortium name="Pathogen Informatics"/>
            <person name="Doyle S."/>
        </authorList>
    </citation>
    <scope>NUCLEOTIDE SEQUENCE [LARGE SCALE GENOMIC DNA]</scope>
    <source>
        <strain evidence="1 2">NCTC11532</strain>
    </source>
</reference>
<organism evidence="1 2">
    <name type="scientific">Legionella wadsworthii</name>
    <dbReference type="NCBI Taxonomy" id="28088"/>
    <lineage>
        <taxon>Bacteria</taxon>
        <taxon>Pseudomonadati</taxon>
        <taxon>Pseudomonadota</taxon>
        <taxon>Gammaproteobacteria</taxon>
        <taxon>Legionellales</taxon>
        <taxon>Legionellaceae</taxon>
        <taxon>Legionella</taxon>
    </lineage>
</organism>
<sequence length="81" mass="9045">MQHLFGLHQAKALRTFIPACNWLFDPFWDFDVLLECPLEAKGTHTHNTFDSPHIFFRTAPTSEAGSSGHEMDEIAAGIGCL</sequence>
<proteinExistence type="predicted"/>
<dbReference type="STRING" id="1122170.GCA_000701265_02268"/>
<evidence type="ECO:0000313" key="1">
    <source>
        <dbReference type="EMBL" id="STY28240.1"/>
    </source>
</evidence>
<gene>
    <name evidence="1" type="ORF">NCTC11532_00410</name>
</gene>
<accession>A0A378LPE2</accession>
<dbReference type="Proteomes" id="UP000255297">
    <property type="component" value="Unassembled WGS sequence"/>
</dbReference>